<keyword evidence="2 4" id="KW-0560">Oxidoreductase</keyword>
<evidence type="ECO:0000259" key="5">
    <source>
        <dbReference type="Pfam" id="PF00171"/>
    </source>
</evidence>
<sequence length="79" mass="8419">VTHPDVDVISFTGDTTTGKTLMKKAADKMKKLALELGGKSPNILFPDADLSKAIPTITNSIFITAGQMCFAGTRVIVHE</sequence>
<dbReference type="PROSITE" id="PS00687">
    <property type="entry name" value="ALDEHYDE_DEHYDR_GLU"/>
    <property type="match status" value="1"/>
</dbReference>
<dbReference type="InterPro" id="IPR015590">
    <property type="entry name" value="Aldehyde_DH_dom"/>
</dbReference>
<evidence type="ECO:0000256" key="2">
    <source>
        <dbReference type="ARBA" id="ARBA00023002"/>
    </source>
</evidence>
<name>A0AAJ2U4F4_ALKPS</name>
<comment type="caution">
    <text evidence="6">The sequence shown here is derived from an EMBL/GenBank/DDBJ whole genome shotgun (WGS) entry which is preliminary data.</text>
</comment>
<dbReference type="Pfam" id="PF00171">
    <property type="entry name" value="Aldedh"/>
    <property type="match status" value="1"/>
</dbReference>
<dbReference type="InterPro" id="IPR016161">
    <property type="entry name" value="Ald_DH/histidinol_DH"/>
</dbReference>
<dbReference type="InterPro" id="IPR016163">
    <property type="entry name" value="Ald_DH_C"/>
</dbReference>
<dbReference type="InterPro" id="IPR016162">
    <property type="entry name" value="Ald_DH_N"/>
</dbReference>
<proteinExistence type="inferred from homology"/>
<evidence type="ECO:0000313" key="7">
    <source>
        <dbReference type="Proteomes" id="UP001285636"/>
    </source>
</evidence>
<reference evidence="6" key="1">
    <citation type="submission" date="2023-10" db="EMBL/GenBank/DDBJ databases">
        <title>Screening of Alkalihalophilus pseudofirmusBZ-TG-HK211 and Its Alleviation of Salt Stress on Rapeseed Growth.</title>
        <authorList>
            <person name="Zhao B."/>
            <person name="Guo T."/>
        </authorList>
    </citation>
    <scope>NUCLEOTIDE SEQUENCE</scope>
    <source>
        <strain evidence="6">BZ-TG-HK211</strain>
    </source>
</reference>
<organism evidence="6 7">
    <name type="scientific">Alkalihalophilus pseudofirmus</name>
    <name type="common">Bacillus pseudofirmus</name>
    <dbReference type="NCBI Taxonomy" id="79885"/>
    <lineage>
        <taxon>Bacteria</taxon>
        <taxon>Bacillati</taxon>
        <taxon>Bacillota</taxon>
        <taxon>Bacilli</taxon>
        <taxon>Bacillales</taxon>
        <taxon>Bacillaceae</taxon>
        <taxon>Alkalihalophilus</taxon>
    </lineage>
</organism>
<accession>A0AAJ2U4F4</accession>
<dbReference type="PANTHER" id="PTHR42804">
    <property type="entry name" value="ALDEHYDE DEHYDROGENASE"/>
    <property type="match status" value="1"/>
</dbReference>
<dbReference type="AlphaFoldDB" id="A0AAJ2U4F4"/>
<evidence type="ECO:0000256" key="1">
    <source>
        <dbReference type="ARBA" id="ARBA00009986"/>
    </source>
</evidence>
<feature type="active site" evidence="3">
    <location>
        <position position="35"/>
    </location>
</feature>
<dbReference type="RefSeq" id="WP_323468349.1">
    <property type="nucleotide sequence ID" value="NZ_JAWJAY010001456.1"/>
</dbReference>
<evidence type="ECO:0000256" key="3">
    <source>
        <dbReference type="PROSITE-ProRule" id="PRU10007"/>
    </source>
</evidence>
<feature type="non-terminal residue" evidence="6">
    <location>
        <position position="1"/>
    </location>
</feature>
<dbReference type="GO" id="GO:0016620">
    <property type="term" value="F:oxidoreductase activity, acting on the aldehyde or oxo group of donors, NAD or NADP as acceptor"/>
    <property type="evidence" value="ECO:0007669"/>
    <property type="project" value="InterPro"/>
</dbReference>
<evidence type="ECO:0000256" key="4">
    <source>
        <dbReference type="RuleBase" id="RU003345"/>
    </source>
</evidence>
<feature type="domain" description="Aldehyde dehydrogenase" evidence="5">
    <location>
        <begin position="1"/>
        <end position="79"/>
    </location>
</feature>
<dbReference type="InterPro" id="IPR029510">
    <property type="entry name" value="Ald_DH_CS_GLU"/>
</dbReference>
<protein>
    <submittedName>
        <fullName evidence="6">Aldehyde dehydrogenase family protein</fullName>
    </submittedName>
</protein>
<dbReference type="SUPFAM" id="SSF53720">
    <property type="entry name" value="ALDH-like"/>
    <property type="match status" value="1"/>
</dbReference>
<comment type="similarity">
    <text evidence="1 4">Belongs to the aldehyde dehydrogenase family.</text>
</comment>
<dbReference type="PANTHER" id="PTHR42804:SF1">
    <property type="entry name" value="ALDEHYDE DEHYDROGENASE-RELATED"/>
    <property type="match status" value="1"/>
</dbReference>
<dbReference type="EMBL" id="JAWJAY010001456">
    <property type="protein sequence ID" value="MDV2888434.1"/>
    <property type="molecule type" value="Genomic_DNA"/>
</dbReference>
<gene>
    <name evidence="6" type="ORF">RYX45_25050</name>
</gene>
<dbReference type="Gene3D" id="3.40.309.10">
    <property type="entry name" value="Aldehyde Dehydrogenase, Chain A, domain 2"/>
    <property type="match status" value="1"/>
</dbReference>
<dbReference type="Gene3D" id="3.40.605.10">
    <property type="entry name" value="Aldehyde Dehydrogenase, Chain A, domain 1"/>
    <property type="match status" value="1"/>
</dbReference>
<dbReference type="Proteomes" id="UP001285636">
    <property type="component" value="Unassembled WGS sequence"/>
</dbReference>
<feature type="non-terminal residue" evidence="6">
    <location>
        <position position="79"/>
    </location>
</feature>
<evidence type="ECO:0000313" key="6">
    <source>
        <dbReference type="EMBL" id="MDV2888434.1"/>
    </source>
</evidence>